<keyword evidence="2" id="KW-0472">Membrane</keyword>
<dbReference type="Proteomes" id="UP000625316">
    <property type="component" value="Unassembled WGS sequence"/>
</dbReference>
<feature type="region of interest" description="Disordered" evidence="1">
    <location>
        <begin position="348"/>
        <end position="368"/>
    </location>
</feature>
<dbReference type="EMBL" id="JADEXQ010000179">
    <property type="protein sequence ID" value="MBE9033329.1"/>
    <property type="molecule type" value="Genomic_DNA"/>
</dbReference>
<evidence type="ECO:0000256" key="1">
    <source>
        <dbReference type="SAM" id="MobiDB-lite"/>
    </source>
</evidence>
<evidence type="ECO:0000313" key="3">
    <source>
        <dbReference type="EMBL" id="MBE9033329.1"/>
    </source>
</evidence>
<keyword evidence="2" id="KW-1133">Transmembrane helix</keyword>
<organism evidence="3 4">
    <name type="scientific">Romeriopsis navalis LEGE 11480</name>
    <dbReference type="NCBI Taxonomy" id="2777977"/>
    <lineage>
        <taxon>Bacteria</taxon>
        <taxon>Bacillati</taxon>
        <taxon>Cyanobacteriota</taxon>
        <taxon>Cyanophyceae</taxon>
        <taxon>Leptolyngbyales</taxon>
        <taxon>Leptolyngbyaceae</taxon>
        <taxon>Romeriopsis</taxon>
        <taxon>Romeriopsis navalis</taxon>
    </lineage>
</organism>
<evidence type="ECO:0000256" key="2">
    <source>
        <dbReference type="SAM" id="Phobius"/>
    </source>
</evidence>
<feature type="transmembrane region" description="Helical" evidence="2">
    <location>
        <begin position="242"/>
        <end position="261"/>
    </location>
</feature>
<sequence>MIQRNRLKSRFLVISQSWTNRQRRSPWRNRSLRTFSLCFLLANLMVSCKATGFAWNPLDMGGWTFLFSYVGFNLTLAFVCFLYSEQIRESDNRESATLPPLHAYELAYLVDADTVLYERVGQTVLTQLFAQGKIQLTPDRKLFCPTDIASSIPLSDADRRPLEKVVTDAVDAAGGTLSETLSAVNNTAEPVLDAIMQDWFEQLDLIVNSKTIWKMRNLPYIPLALSGLLGLVRIVVDIQRGQSVWLFTLVWITALGLVLFARSTTKIERTEYGNRVLKRLQTNCEQQDFSQIPALDLPKSVALLGPHILEGSALSDLYAYFYSLSDSEATETTETAAPSANVIDEDVESVIDQDVTDSNDLGEAGEAA</sequence>
<feature type="transmembrane region" description="Helical" evidence="2">
    <location>
        <begin position="60"/>
        <end position="83"/>
    </location>
</feature>
<name>A0A928VW94_9CYAN</name>
<accession>A0A928VW94</accession>
<protein>
    <submittedName>
        <fullName evidence="3">TIGR04222 domain-containing membrane protein</fullName>
    </submittedName>
</protein>
<dbReference type="AlphaFoldDB" id="A0A928VW94"/>
<comment type="caution">
    <text evidence="3">The sequence shown here is derived from an EMBL/GenBank/DDBJ whole genome shotgun (WGS) entry which is preliminary data.</text>
</comment>
<dbReference type="NCBIfam" id="TIGR04222">
    <property type="entry name" value="near_uncomplex"/>
    <property type="match status" value="1"/>
</dbReference>
<dbReference type="InterPro" id="IPR026467">
    <property type="entry name" value="Ser/Gly_Cys_C_dom"/>
</dbReference>
<feature type="transmembrane region" description="Helical" evidence="2">
    <location>
        <begin position="218"/>
        <end position="236"/>
    </location>
</feature>
<dbReference type="RefSeq" id="WP_264328137.1">
    <property type="nucleotide sequence ID" value="NZ_JADEXQ010000179.1"/>
</dbReference>
<reference evidence="3" key="1">
    <citation type="submission" date="2020-10" db="EMBL/GenBank/DDBJ databases">
        <authorList>
            <person name="Castelo-Branco R."/>
            <person name="Eusebio N."/>
            <person name="Adriana R."/>
            <person name="Vieira A."/>
            <person name="Brugerolle De Fraissinette N."/>
            <person name="Rezende De Castro R."/>
            <person name="Schneider M.P."/>
            <person name="Vasconcelos V."/>
            <person name="Leao P.N."/>
        </authorList>
    </citation>
    <scope>NUCLEOTIDE SEQUENCE</scope>
    <source>
        <strain evidence="3">LEGE 11480</strain>
    </source>
</reference>
<evidence type="ECO:0000313" key="4">
    <source>
        <dbReference type="Proteomes" id="UP000625316"/>
    </source>
</evidence>
<feature type="compositionally biased region" description="Acidic residues" evidence="1">
    <location>
        <begin position="348"/>
        <end position="357"/>
    </location>
</feature>
<proteinExistence type="predicted"/>
<keyword evidence="2" id="KW-0812">Transmembrane</keyword>
<gene>
    <name evidence="3" type="ORF">IQ266_26705</name>
</gene>
<keyword evidence="4" id="KW-1185">Reference proteome</keyword>